<dbReference type="PROSITE" id="PS00012">
    <property type="entry name" value="PHOSPHOPANTETHEINE"/>
    <property type="match status" value="1"/>
</dbReference>
<dbReference type="InterPro" id="IPR009081">
    <property type="entry name" value="PP-bd_ACP"/>
</dbReference>
<dbReference type="PROSITE" id="PS50075">
    <property type="entry name" value="CARRIER"/>
    <property type="match status" value="1"/>
</dbReference>
<evidence type="ECO:0000259" key="9">
    <source>
        <dbReference type="PROSITE" id="PS52004"/>
    </source>
</evidence>
<dbReference type="InterPro" id="IPR014030">
    <property type="entry name" value="Ketoacyl_synth_N"/>
</dbReference>
<dbReference type="SUPFAM" id="SSF51735">
    <property type="entry name" value="NAD(P)-binding Rossmann-fold domains"/>
    <property type="match status" value="1"/>
</dbReference>
<dbReference type="GO" id="GO:0008168">
    <property type="term" value="F:methyltransferase activity"/>
    <property type="evidence" value="ECO:0007669"/>
    <property type="project" value="UniProtKB-KW"/>
</dbReference>
<dbReference type="PROSITE" id="PS52019">
    <property type="entry name" value="PKS_MFAS_DH"/>
    <property type="match status" value="1"/>
</dbReference>
<feature type="active site" description="Proton acceptor; for dehydratase activity" evidence="7">
    <location>
        <position position="948"/>
    </location>
</feature>
<dbReference type="InterPro" id="IPR018201">
    <property type="entry name" value="Ketoacyl_synth_AS"/>
</dbReference>
<dbReference type="Pfam" id="PF14765">
    <property type="entry name" value="PS-DH"/>
    <property type="match status" value="1"/>
</dbReference>
<dbReference type="SMART" id="SM00827">
    <property type="entry name" value="PKS_AT"/>
    <property type="match status" value="1"/>
</dbReference>
<evidence type="ECO:0000256" key="5">
    <source>
        <dbReference type="ARBA" id="ARBA00023002"/>
    </source>
</evidence>
<dbReference type="SUPFAM" id="SSF53901">
    <property type="entry name" value="Thiolase-like"/>
    <property type="match status" value="1"/>
</dbReference>
<dbReference type="InterPro" id="IPR050091">
    <property type="entry name" value="PKS_NRPS_Biosynth_Enz"/>
</dbReference>
<dbReference type="SMART" id="SM00823">
    <property type="entry name" value="PKS_PP"/>
    <property type="match status" value="1"/>
</dbReference>
<dbReference type="PANTHER" id="PTHR43775">
    <property type="entry name" value="FATTY ACID SYNTHASE"/>
    <property type="match status" value="1"/>
</dbReference>
<dbReference type="InterPro" id="IPR014043">
    <property type="entry name" value="Acyl_transferase_dom"/>
</dbReference>
<dbReference type="Pfam" id="PF16197">
    <property type="entry name" value="KAsynt_C_assoc"/>
    <property type="match status" value="1"/>
</dbReference>
<evidence type="ECO:0000313" key="11">
    <source>
        <dbReference type="EMBL" id="KAK1621617.1"/>
    </source>
</evidence>
<dbReference type="EMBL" id="JAHMHQ010000046">
    <property type="protein sequence ID" value="KAK1621617.1"/>
    <property type="molecule type" value="Genomic_DNA"/>
</dbReference>
<dbReference type="Pfam" id="PF08659">
    <property type="entry name" value="KR"/>
    <property type="match status" value="1"/>
</dbReference>
<dbReference type="Proteomes" id="UP001243989">
    <property type="component" value="Unassembled WGS sequence"/>
</dbReference>
<dbReference type="Gene3D" id="3.40.50.720">
    <property type="entry name" value="NAD(P)-binding Rossmann-like Domain"/>
    <property type="match status" value="1"/>
</dbReference>
<dbReference type="InterPro" id="IPR057326">
    <property type="entry name" value="KR_dom"/>
</dbReference>
<evidence type="ECO:0000259" key="10">
    <source>
        <dbReference type="PROSITE" id="PS52019"/>
    </source>
</evidence>
<feature type="domain" description="Ketosynthase family 3 (KS3)" evidence="9">
    <location>
        <begin position="17"/>
        <end position="442"/>
    </location>
</feature>
<dbReference type="InterPro" id="IPR029063">
    <property type="entry name" value="SAM-dependent_MTases_sf"/>
</dbReference>
<dbReference type="SMART" id="SM00825">
    <property type="entry name" value="PKS_KS"/>
    <property type="match status" value="1"/>
</dbReference>
<dbReference type="RefSeq" id="XP_060437612.1">
    <property type="nucleotide sequence ID" value="XM_060594797.1"/>
</dbReference>
<protein>
    <recommendedName>
        <fullName evidence="13">Polyketide synthase</fullName>
    </recommendedName>
</protein>
<feature type="active site" description="Proton donor; for dehydratase activity" evidence="7">
    <location>
        <position position="1117"/>
    </location>
</feature>
<feature type="region of interest" description="C-terminal hotdog fold" evidence="7">
    <location>
        <begin position="1058"/>
        <end position="1201"/>
    </location>
</feature>
<dbReference type="InterPro" id="IPR013968">
    <property type="entry name" value="PKS_KR"/>
</dbReference>
<dbReference type="GO" id="GO:0031177">
    <property type="term" value="F:phosphopantetheine binding"/>
    <property type="evidence" value="ECO:0007669"/>
    <property type="project" value="InterPro"/>
</dbReference>
<dbReference type="Pfam" id="PF00698">
    <property type="entry name" value="Acyl_transf_1"/>
    <property type="match status" value="1"/>
</dbReference>
<dbReference type="InterPro" id="IPR020806">
    <property type="entry name" value="PKS_PP-bd"/>
</dbReference>
<dbReference type="InterPro" id="IPR020841">
    <property type="entry name" value="PKS_Beta-ketoAc_synthase_dom"/>
</dbReference>
<dbReference type="InterPro" id="IPR016035">
    <property type="entry name" value="Acyl_Trfase/lysoPLipase"/>
</dbReference>
<evidence type="ECO:0000313" key="12">
    <source>
        <dbReference type="Proteomes" id="UP001243989"/>
    </source>
</evidence>
<dbReference type="InterPro" id="IPR020807">
    <property type="entry name" value="PKS_DH"/>
</dbReference>
<comment type="caution">
    <text evidence="11">The sequence shown here is derived from an EMBL/GenBank/DDBJ whole genome shotgun (WGS) entry which is preliminary data.</text>
</comment>
<evidence type="ECO:0000256" key="6">
    <source>
        <dbReference type="ARBA" id="ARBA00023268"/>
    </source>
</evidence>
<dbReference type="Gene3D" id="3.10.129.110">
    <property type="entry name" value="Polyketide synthase dehydratase"/>
    <property type="match status" value="1"/>
</dbReference>
<dbReference type="Gene3D" id="3.40.50.150">
    <property type="entry name" value="Vaccinia Virus protein VP39"/>
    <property type="match status" value="1"/>
</dbReference>
<dbReference type="InterPro" id="IPR036291">
    <property type="entry name" value="NAD(P)-bd_dom_sf"/>
</dbReference>
<feature type="region of interest" description="N-terminal hotdog fold" evidence="7">
    <location>
        <begin position="916"/>
        <end position="1044"/>
    </location>
</feature>
<evidence type="ECO:0000259" key="8">
    <source>
        <dbReference type="PROSITE" id="PS50075"/>
    </source>
</evidence>
<feature type="domain" description="Carrier" evidence="8">
    <location>
        <begin position="1887"/>
        <end position="1965"/>
    </location>
</feature>
<dbReference type="InterPro" id="IPR049552">
    <property type="entry name" value="PKS_DH_N"/>
</dbReference>
<dbReference type="InterPro" id="IPR014031">
    <property type="entry name" value="Ketoacyl_synth_C"/>
</dbReference>
<dbReference type="InterPro" id="IPR049900">
    <property type="entry name" value="PKS_mFAS_DH"/>
</dbReference>
<dbReference type="Gene3D" id="3.40.47.10">
    <property type="match status" value="1"/>
</dbReference>
<dbReference type="GO" id="GO:0016491">
    <property type="term" value="F:oxidoreductase activity"/>
    <property type="evidence" value="ECO:0007669"/>
    <property type="project" value="UniProtKB-KW"/>
</dbReference>
<evidence type="ECO:0000256" key="3">
    <source>
        <dbReference type="ARBA" id="ARBA00022603"/>
    </source>
</evidence>
<evidence type="ECO:0000256" key="2">
    <source>
        <dbReference type="ARBA" id="ARBA00022553"/>
    </source>
</evidence>
<evidence type="ECO:0000256" key="4">
    <source>
        <dbReference type="ARBA" id="ARBA00022679"/>
    </source>
</evidence>
<dbReference type="InterPro" id="IPR049551">
    <property type="entry name" value="PKS_DH_C"/>
</dbReference>
<dbReference type="PANTHER" id="PTHR43775:SF49">
    <property type="entry name" value="SYNTHASE, PUTATIVE (JCVI)-RELATED"/>
    <property type="match status" value="1"/>
</dbReference>
<dbReference type="InterPro" id="IPR006162">
    <property type="entry name" value="Ppantetheine_attach_site"/>
</dbReference>
<dbReference type="InterPro" id="IPR016039">
    <property type="entry name" value="Thiolase-like"/>
</dbReference>
<keyword evidence="4" id="KW-0808">Transferase</keyword>
<evidence type="ECO:0008006" key="13">
    <source>
        <dbReference type="Google" id="ProtNLM"/>
    </source>
</evidence>
<dbReference type="PROSITE" id="PS00606">
    <property type="entry name" value="KS3_1"/>
    <property type="match status" value="1"/>
</dbReference>
<dbReference type="Gene3D" id="3.30.70.3290">
    <property type="match status" value="1"/>
</dbReference>
<dbReference type="InterPro" id="IPR036736">
    <property type="entry name" value="ACP-like_sf"/>
</dbReference>
<organism evidence="11 12">
    <name type="scientific">Colletotrichum phormii</name>
    <dbReference type="NCBI Taxonomy" id="359342"/>
    <lineage>
        <taxon>Eukaryota</taxon>
        <taxon>Fungi</taxon>
        <taxon>Dikarya</taxon>
        <taxon>Ascomycota</taxon>
        <taxon>Pezizomycotina</taxon>
        <taxon>Sordariomycetes</taxon>
        <taxon>Hypocreomycetidae</taxon>
        <taxon>Glomerellales</taxon>
        <taxon>Glomerellaceae</taxon>
        <taxon>Colletotrichum</taxon>
        <taxon>Colletotrichum acutatum species complex</taxon>
    </lineage>
</organism>
<dbReference type="Pfam" id="PF00109">
    <property type="entry name" value="ketoacyl-synt"/>
    <property type="match status" value="1"/>
</dbReference>
<dbReference type="SUPFAM" id="SSF47336">
    <property type="entry name" value="ACP-like"/>
    <property type="match status" value="1"/>
</dbReference>
<reference evidence="11" key="1">
    <citation type="submission" date="2021-06" db="EMBL/GenBank/DDBJ databases">
        <title>Comparative genomics, transcriptomics and evolutionary studies reveal genomic signatures of adaptation to plant cell wall in hemibiotrophic fungi.</title>
        <authorList>
            <consortium name="DOE Joint Genome Institute"/>
            <person name="Baroncelli R."/>
            <person name="Diaz J.F."/>
            <person name="Benocci T."/>
            <person name="Peng M."/>
            <person name="Battaglia E."/>
            <person name="Haridas S."/>
            <person name="Andreopoulos W."/>
            <person name="Labutti K."/>
            <person name="Pangilinan J."/>
            <person name="Floch G.L."/>
            <person name="Makela M.R."/>
            <person name="Henrissat B."/>
            <person name="Grigoriev I.V."/>
            <person name="Crouch J.A."/>
            <person name="De Vries R.P."/>
            <person name="Sukno S.A."/>
            <person name="Thon M.R."/>
        </authorList>
    </citation>
    <scope>NUCLEOTIDE SEQUENCE</scope>
    <source>
        <strain evidence="11">CBS 102054</strain>
    </source>
</reference>
<dbReference type="GO" id="GO:0004315">
    <property type="term" value="F:3-oxoacyl-[acyl-carrier-protein] synthase activity"/>
    <property type="evidence" value="ECO:0007669"/>
    <property type="project" value="InterPro"/>
</dbReference>
<name>A0AAJ0E9E1_9PEZI</name>
<dbReference type="GO" id="GO:0032259">
    <property type="term" value="P:methylation"/>
    <property type="evidence" value="ECO:0007669"/>
    <property type="project" value="UniProtKB-KW"/>
</dbReference>
<keyword evidence="5" id="KW-0560">Oxidoreductase</keyword>
<dbReference type="InterPro" id="IPR042104">
    <property type="entry name" value="PKS_dehydratase_sf"/>
</dbReference>
<evidence type="ECO:0000256" key="7">
    <source>
        <dbReference type="PROSITE-ProRule" id="PRU01363"/>
    </source>
</evidence>
<dbReference type="SMART" id="SM00826">
    <property type="entry name" value="PKS_DH"/>
    <property type="match status" value="1"/>
</dbReference>
<dbReference type="Gene3D" id="3.40.366.10">
    <property type="entry name" value="Malonyl-Coenzyme A Acyl Carrier Protein, domain 2"/>
    <property type="match status" value="1"/>
</dbReference>
<dbReference type="SUPFAM" id="SSF52151">
    <property type="entry name" value="FabD/lysophospholipase-like"/>
    <property type="match status" value="1"/>
</dbReference>
<dbReference type="Gene3D" id="1.10.1200.10">
    <property type="entry name" value="ACP-like"/>
    <property type="match status" value="1"/>
</dbReference>
<dbReference type="GO" id="GO:0006633">
    <property type="term" value="P:fatty acid biosynthetic process"/>
    <property type="evidence" value="ECO:0007669"/>
    <property type="project" value="InterPro"/>
</dbReference>
<gene>
    <name evidence="11" type="ORF">BDP81DRAFT_476910</name>
</gene>
<evidence type="ECO:0000256" key="1">
    <source>
        <dbReference type="ARBA" id="ARBA00022450"/>
    </source>
</evidence>
<dbReference type="GO" id="GO:0004312">
    <property type="term" value="F:fatty acid synthase activity"/>
    <property type="evidence" value="ECO:0007669"/>
    <property type="project" value="TreeGrafter"/>
</dbReference>
<dbReference type="Pfam" id="PF00550">
    <property type="entry name" value="PP-binding"/>
    <property type="match status" value="1"/>
</dbReference>
<dbReference type="GeneID" id="85479659"/>
<feature type="domain" description="PKS/mFAS DH" evidence="10">
    <location>
        <begin position="916"/>
        <end position="1201"/>
    </location>
</feature>
<dbReference type="PROSITE" id="PS52004">
    <property type="entry name" value="KS3_2"/>
    <property type="match status" value="1"/>
</dbReference>
<dbReference type="SMART" id="SM00822">
    <property type="entry name" value="PKS_KR"/>
    <property type="match status" value="1"/>
</dbReference>
<keyword evidence="6" id="KW-0511">Multifunctional enzyme</keyword>
<sequence>MSPKSGAATPSSEMDPSDPIAIVGMAVRLPGGVKNTEDFWNLMMNKQSGLIPIPKERWNSEGFYSPVAKWGTVQNKEAYMFSQADNDLTKFDASYFTCGEKEIERMDPMQRQLLEIARECLDNAGETNWRGEEIGCYVGNFSSDWQDDLSMDPHASGLYRGSGYLDFLQPNRVSYEYGWTGPSMLVKTGCSSSMVALHLAAEAVQNGACKSAMALGCNLITSVITSIVFTETGVLSPSGKCKTFDLLADGYGRGEAVNAVYVKRLSDALRDGNPVRAILRASGTNNDGRSNGIMSPNTYLQEALIRKTYEKAGLPFNKTAFFECHGTGTPTGDPLEVAAVARIWKDHDGVMIGAVKPNVGHSEGAAGLTSVIKAVLALENRMIPPNIYMENPNPRSENTIPWDEAKLSVPTEPTFWPADREERISVNSFGVAGSNAHVILESYEGWQKLQDDASSISSDSGVSVRSPGQRLLLFSAAHLTSLEKQVEQHKQYLETKSADLDDLAYTLGHHRDHLSCRAYAIANEEGVFDPSSFKRKPTTARRLILTFTGQGVHWAGMGKSLIETNEVFRDSIRKLDVWLQSLPEEHRPTWALEKELSIDDDSSRVGQRGYSHPCATAVQIALVDVLASLGVRPDAVTGHSGGEAAAAYAAGSVTADAAMAVAYFRGWLLVNGTVPPGTMAAVSLGPKEVEPFLIPGVVIGCENSHLNSTLSGDPVCIQHCVDQIMRRHPDVKTKILNLETSFHSPWIEPLAGPYEELLKPYLADPKAPTVPHFSSVTGLEMNEADFGANYWRRNFVQPVLFNTAMRAILKSNNNNLFVEVGPHPALQRPISEILRSVPESSCEYITTLRRAEDTNLSMLRLAGELFVQGAPVDMSTVISKGRVLTDMPTYPWLHDVTYMDEPRNPSRYKQRNHTRHVLLGARVLEGNDIEPAWRNMLDLKEVTWLMDHIVNGQIVFPGAGYIAMAGEAMRQVANGSDAYTIRDMSIITGMTVPKEKKMELYTRMIPEDKSSDEGQWYNFKIMSYDGHAWVTHCSGFIRSGAEAEKTSITSAQAEKEFAREIEAEGWYKAVKAVGIDWQTAFQGLDQITANPVNREATATVYDFEDTTHYAAHPTLLDQMLQINLVAQTHGQKRRLDSILLPTFISRMGVLGNQDLCMRAYGSIHEGAEGMSANAAIYTDEGRPTVYLEGLSYSELPVAKRGEVLLGSTFEWREDITMLDCITEVASVNADFARDISEAVSLLGFKTPDSKVLEIGSGATDITRVALDALQPTQHKRLYSEYTYVCTSEEQVEDVTETTAELGRESVSVVDLEQLCMCNTTDVVLLSLSTLLSDDRYLLDDLTELKSLQTAESRLIVHNNGHVIDGASDSEKIGQRLNSLGYVMHSQTPSGLILAEPVKRSDMDKSTNIIILAHNTKEDNDLASDVKSQFEIKGFTAQVSHQQTVPSDGSLVISLLDLTGNTIYDLSSETFRPFMDSLCNLRGALIWVIPTVHGACKDAKPAMIQGTARTIRMENKADITLVEADHLSVSSNSISKALYNIVQSLPNRRKGGELDADFDYAIVDGKVHIPRMYWFGFSEPEVSKALPVTKEAPMFRDDASYLLIGGFGGLGRSVATWLLEYGARNLVFLSRSAGSPDNEPFVKELESYPGSVIKTVSGDVSNPNDVLKAINEAPKPVAGVMQLSLILKDNSTAEMTWEEWSGVVDPRVRGTWNVHQALLDANIPLDFFVIFGSGGGHTGYYGQANYSAANTYLDAFVEYRHHLGLPASIIDLGVVGDVGYLLERDDLYEGFKNGGFFFLKEQDVLDSAAIAVANSSGGPYSSFCLGGLSEKPLSDPSNRVNWKRDVRFAQSHYFHKVNTTTSGEAKENDEAETFISLARSDPATLRDSATVTSLARFISATLSHLMLRPVEDFPLTENLTSIGLDSIISIELVDWIHQQFHIGLTSMEVTQCTSLLHLAEKIIEEVISSM</sequence>
<keyword evidence="1" id="KW-0596">Phosphopantetheine</keyword>
<dbReference type="GO" id="GO:0044550">
    <property type="term" value="P:secondary metabolite biosynthetic process"/>
    <property type="evidence" value="ECO:0007669"/>
    <property type="project" value="UniProtKB-ARBA"/>
</dbReference>
<dbReference type="InterPro" id="IPR001227">
    <property type="entry name" value="Ac_transferase_dom_sf"/>
</dbReference>
<dbReference type="CDD" id="cd00833">
    <property type="entry name" value="PKS"/>
    <property type="match status" value="1"/>
</dbReference>
<dbReference type="Pfam" id="PF02801">
    <property type="entry name" value="Ketoacyl-synt_C"/>
    <property type="match status" value="1"/>
</dbReference>
<dbReference type="Pfam" id="PF21089">
    <property type="entry name" value="PKS_DH_N"/>
    <property type="match status" value="1"/>
</dbReference>
<keyword evidence="3" id="KW-0489">Methyltransferase</keyword>
<accession>A0AAJ0E9E1</accession>
<keyword evidence="2" id="KW-0597">Phosphoprotein</keyword>
<dbReference type="InterPro" id="IPR032821">
    <property type="entry name" value="PKS_assoc"/>
</dbReference>
<proteinExistence type="predicted"/>
<keyword evidence="12" id="KW-1185">Reference proteome</keyword>